<dbReference type="Proteomes" id="UP000228934">
    <property type="component" value="Unassembled WGS sequence"/>
</dbReference>
<sequence length="57" mass="6043">MYSLPLCHFSLFPQKSMKIKLATSGMAFTPSMKTDSSKTDSGCSQSSLSCPPVVGVP</sequence>
<evidence type="ECO:0000256" key="1">
    <source>
        <dbReference type="SAM" id="MobiDB-lite"/>
    </source>
</evidence>
<dbReference type="EMBL" id="KV960469">
    <property type="protein sequence ID" value="PIO16398.1"/>
    <property type="molecule type" value="Genomic_DNA"/>
</dbReference>
<evidence type="ECO:0000313" key="3">
    <source>
        <dbReference type="Proteomes" id="UP000228934"/>
    </source>
</evidence>
<feature type="region of interest" description="Disordered" evidence="1">
    <location>
        <begin position="30"/>
        <end position="57"/>
    </location>
</feature>
<accession>A0A2G9QL87</accession>
<keyword evidence="3" id="KW-1185">Reference proteome</keyword>
<protein>
    <submittedName>
        <fullName evidence="2">Uncharacterized protein</fullName>
    </submittedName>
</protein>
<evidence type="ECO:0000313" key="2">
    <source>
        <dbReference type="EMBL" id="PIO16398.1"/>
    </source>
</evidence>
<reference evidence="3" key="1">
    <citation type="journal article" date="2017" name="Nat. Commun.">
        <title>The North American bullfrog draft genome provides insight into hormonal regulation of long noncoding RNA.</title>
        <authorList>
            <person name="Hammond S.A."/>
            <person name="Warren R.L."/>
            <person name="Vandervalk B.P."/>
            <person name="Kucuk E."/>
            <person name="Khan H."/>
            <person name="Gibb E.A."/>
            <person name="Pandoh P."/>
            <person name="Kirk H."/>
            <person name="Zhao Y."/>
            <person name="Jones M."/>
            <person name="Mungall A.J."/>
            <person name="Coope R."/>
            <person name="Pleasance S."/>
            <person name="Moore R.A."/>
            <person name="Holt R.A."/>
            <person name="Round J.M."/>
            <person name="Ohora S."/>
            <person name="Walle B.V."/>
            <person name="Veldhoen N."/>
            <person name="Helbing C.C."/>
            <person name="Birol I."/>
        </authorList>
    </citation>
    <scope>NUCLEOTIDE SEQUENCE [LARGE SCALE GENOMIC DNA]</scope>
</reference>
<feature type="compositionally biased region" description="Polar residues" evidence="1">
    <location>
        <begin position="31"/>
        <end position="49"/>
    </location>
</feature>
<organism evidence="2 3">
    <name type="scientific">Aquarana catesbeiana</name>
    <name type="common">American bullfrog</name>
    <name type="synonym">Rana catesbeiana</name>
    <dbReference type="NCBI Taxonomy" id="8400"/>
    <lineage>
        <taxon>Eukaryota</taxon>
        <taxon>Metazoa</taxon>
        <taxon>Chordata</taxon>
        <taxon>Craniata</taxon>
        <taxon>Vertebrata</taxon>
        <taxon>Euteleostomi</taxon>
        <taxon>Amphibia</taxon>
        <taxon>Batrachia</taxon>
        <taxon>Anura</taxon>
        <taxon>Neobatrachia</taxon>
        <taxon>Ranoidea</taxon>
        <taxon>Ranidae</taxon>
        <taxon>Aquarana</taxon>
    </lineage>
</organism>
<proteinExistence type="predicted"/>
<name>A0A2G9QL87_AQUCT</name>
<dbReference type="AlphaFoldDB" id="A0A2G9QL87"/>
<gene>
    <name evidence="2" type="ORF">AB205_0091980</name>
</gene>